<accession>A0A316VDV6</accession>
<dbReference type="GO" id="GO:0005739">
    <property type="term" value="C:mitochondrion"/>
    <property type="evidence" value="ECO:0007669"/>
    <property type="project" value="TreeGrafter"/>
</dbReference>
<dbReference type="GO" id="GO:0032981">
    <property type="term" value="P:mitochondrial respiratory chain complex I assembly"/>
    <property type="evidence" value="ECO:0007669"/>
    <property type="project" value="TreeGrafter"/>
</dbReference>
<feature type="region of interest" description="Disordered" evidence="2">
    <location>
        <begin position="130"/>
        <end position="179"/>
    </location>
</feature>
<feature type="compositionally biased region" description="Basic and acidic residues" evidence="2">
    <location>
        <begin position="156"/>
        <end position="174"/>
    </location>
</feature>
<dbReference type="EMBL" id="KZ819603">
    <property type="protein sequence ID" value="PWN35680.1"/>
    <property type="molecule type" value="Genomic_DNA"/>
</dbReference>
<dbReference type="Proteomes" id="UP000245771">
    <property type="component" value="Unassembled WGS sequence"/>
</dbReference>
<sequence length="288" mass="33860">MSNIIQKVSAFFRVGRARYLAGKDLDHNKYYEYPPLDGNTDPRRTRRLVRFREHKELGEYDQSTLPPQWLMWLRHTRKSAPTIEELSKDRERIAITQHNVRILEQRDAQRRLELEQKAQDAMKERQLIEQEYYSPNKQRRDGKTTAVPTSTVTDSKAQEEAAHRVPFEQQKDAETTYQQRTVDMEVWEASRRRMEEKQGKANESMDDAIQARAERRANLDAKEMERQRARKVMNQSPLSAFDVSIEGQKSHTSPQENARNQLNPRFGRAAGPGDEWSPSEWQPKPARR</sequence>
<dbReference type="GO" id="GO:0045271">
    <property type="term" value="C:respiratory chain complex I"/>
    <property type="evidence" value="ECO:0007669"/>
    <property type="project" value="InterPro"/>
</dbReference>
<dbReference type="Pfam" id="PF05071">
    <property type="entry name" value="NDUFA12"/>
    <property type="match status" value="1"/>
</dbReference>
<dbReference type="InParanoid" id="A0A316VDV6"/>
<dbReference type="OrthoDB" id="10255576at2759"/>
<dbReference type="InterPro" id="IPR052618">
    <property type="entry name" value="ComplexI_NDUFA12"/>
</dbReference>
<comment type="similarity">
    <text evidence="1">Belongs to the complex I NDUFA12 subunit family.</text>
</comment>
<gene>
    <name evidence="3" type="ORF">FA14DRAFT_160726</name>
</gene>
<evidence type="ECO:0000313" key="4">
    <source>
        <dbReference type="Proteomes" id="UP000245771"/>
    </source>
</evidence>
<evidence type="ECO:0000313" key="3">
    <source>
        <dbReference type="EMBL" id="PWN35680.1"/>
    </source>
</evidence>
<name>A0A316VDV6_9BASI</name>
<dbReference type="PANTHER" id="PTHR32470">
    <property type="entry name" value="ADH DEHYDROGENASE [UBIQUINONE] 1 ALPHA SUBCOMPLEX ASSEMBLY FACTOR 2"/>
    <property type="match status" value="1"/>
</dbReference>
<dbReference type="GeneID" id="37020579"/>
<reference evidence="3 4" key="1">
    <citation type="journal article" date="2018" name="Mol. Biol. Evol.">
        <title>Broad Genomic Sampling Reveals a Smut Pathogenic Ancestry of the Fungal Clade Ustilaginomycotina.</title>
        <authorList>
            <person name="Kijpornyongpan T."/>
            <person name="Mondo S.J."/>
            <person name="Barry K."/>
            <person name="Sandor L."/>
            <person name="Lee J."/>
            <person name="Lipzen A."/>
            <person name="Pangilinan J."/>
            <person name="LaButti K."/>
            <person name="Hainaut M."/>
            <person name="Henrissat B."/>
            <person name="Grigoriev I.V."/>
            <person name="Spatafora J.W."/>
            <person name="Aime M.C."/>
        </authorList>
    </citation>
    <scope>NUCLEOTIDE SEQUENCE [LARGE SCALE GENOMIC DNA]</scope>
    <source>
        <strain evidence="3 4">MCA 3882</strain>
    </source>
</reference>
<feature type="compositionally biased region" description="Polar residues" evidence="2">
    <location>
        <begin position="146"/>
        <end position="155"/>
    </location>
</feature>
<dbReference type="STRING" id="1280837.A0A316VDV6"/>
<dbReference type="InterPro" id="IPR007763">
    <property type="entry name" value="NDUFA12"/>
</dbReference>
<keyword evidence="4" id="KW-1185">Reference proteome</keyword>
<dbReference type="PANTHER" id="PTHR32470:SF2">
    <property type="entry name" value="NADH DEHYDROGENASE [UBIQUINONE] 1 ALPHA SUBCOMPLEX ASSEMBLY FACTOR 2"/>
    <property type="match status" value="1"/>
</dbReference>
<protein>
    <submittedName>
        <fullName evidence="3">Uncharacterized protein</fullName>
    </submittedName>
</protein>
<evidence type="ECO:0000256" key="2">
    <source>
        <dbReference type="SAM" id="MobiDB-lite"/>
    </source>
</evidence>
<proteinExistence type="inferred from homology"/>
<organism evidence="3 4">
    <name type="scientific">Meira miltonrushii</name>
    <dbReference type="NCBI Taxonomy" id="1280837"/>
    <lineage>
        <taxon>Eukaryota</taxon>
        <taxon>Fungi</taxon>
        <taxon>Dikarya</taxon>
        <taxon>Basidiomycota</taxon>
        <taxon>Ustilaginomycotina</taxon>
        <taxon>Exobasidiomycetes</taxon>
        <taxon>Exobasidiales</taxon>
        <taxon>Brachybasidiaceae</taxon>
        <taxon>Meira</taxon>
    </lineage>
</organism>
<dbReference type="AlphaFoldDB" id="A0A316VDV6"/>
<evidence type="ECO:0000256" key="1">
    <source>
        <dbReference type="ARBA" id="ARBA00007355"/>
    </source>
</evidence>
<dbReference type="RefSeq" id="XP_025355982.1">
    <property type="nucleotide sequence ID" value="XM_025498798.1"/>
</dbReference>
<feature type="region of interest" description="Disordered" evidence="2">
    <location>
        <begin position="220"/>
        <end position="288"/>
    </location>
</feature>
<feature type="compositionally biased region" description="Polar residues" evidence="2">
    <location>
        <begin position="250"/>
        <end position="263"/>
    </location>
</feature>